<keyword evidence="2" id="KW-0812">Transmembrane</keyword>
<dbReference type="EMBL" id="AWVP01000020">
    <property type="protein sequence ID" value="ERK59825.1"/>
    <property type="molecule type" value="Genomic_DNA"/>
</dbReference>
<comment type="subcellular location">
    <subcellularLocation>
        <location evidence="1">Cell envelope</location>
    </subcellularLocation>
</comment>
<name>U2QAG2_9BACL</name>
<dbReference type="GO" id="GO:0030313">
    <property type="term" value="C:cell envelope"/>
    <property type="evidence" value="ECO:0007669"/>
    <property type="project" value="UniProtKB-SubCell"/>
</dbReference>
<feature type="transmembrane region" description="Helical" evidence="2">
    <location>
        <begin position="708"/>
        <end position="727"/>
    </location>
</feature>
<keyword evidence="2" id="KW-1133">Transmembrane helix</keyword>
<feature type="signal peptide" evidence="3">
    <location>
        <begin position="1"/>
        <end position="32"/>
    </location>
</feature>
<dbReference type="InterPro" id="IPR013378">
    <property type="entry name" value="InlB-like_B-rpt"/>
</dbReference>
<gene>
    <name evidence="5" type="ORF">HMPREF1983_00426</name>
</gene>
<dbReference type="HOGENOM" id="CLU_379371_0_0_9"/>
<feature type="domain" description="Ig-like" evidence="4">
    <location>
        <begin position="601"/>
        <end position="672"/>
    </location>
</feature>
<dbReference type="Pfam" id="PF09479">
    <property type="entry name" value="Flg_new"/>
    <property type="match status" value="1"/>
</dbReference>
<dbReference type="Proteomes" id="UP000016637">
    <property type="component" value="Unassembled WGS sequence"/>
</dbReference>
<dbReference type="AlphaFoldDB" id="U2QAG2"/>
<evidence type="ECO:0000256" key="2">
    <source>
        <dbReference type="SAM" id="Phobius"/>
    </source>
</evidence>
<dbReference type="InterPro" id="IPR042229">
    <property type="entry name" value="Listeria/Bacterioides_rpt_sf"/>
</dbReference>
<evidence type="ECO:0000313" key="6">
    <source>
        <dbReference type="Proteomes" id="UP000016637"/>
    </source>
</evidence>
<sequence>MNIFKNKFKKVMTVGCGLILVLSFVCSVNTFAYDDSVQYGETSMYFADYDSDKDVYTNKLNDAIKDNYWSNLQAVDVETIEGSDNFKSSYFKIALPKYLLKPDETDINSHAKHIDFGSFGGYEFYNFGIIPNWGGFAQVDRFLFKDNPGENPYLQQTFKILEGQFNPFNFKPGKDTLTEEEAVDPLNKLKVLADIKAKDSTDSKKIDEYKKGDSLDLNFSMSAPWFKRLYNSHAMAKMQIGGISEEGAKKLHDQFIMSDSQIVFTLEIPKGVTINDNPTAKVSGIEGFTTTVLKDGNTLVIKLRKDERAKVYKWQELVDKVNSINTNNISVSISGLSVSSEAVPESEISIKGTASAVYDFATSRTEKFYLHSKEHNSHEELGVGHENSSERLYWSFAAVQDPKGFNEGAPQDKPNLISYTFKVNKPANNTVTFIDGDNTLASVMVEAGKAIDNDALTNESMPKDPTKSGYTFKEWNTQKDGKGTKFTGTAVVNKDMIVYAIYSLNSTPINIPPILELRDKTITIGNEIELKELIVKSEDSDGKDLKNITTLVNDGGFDNNKAGKYTIMFKVTDKNGTSVTKNATITVNPKSEIINSVPMLKVKDKTIDKGEKLDLMSLVVTAEDKEDGDLTKDVKLIDDGGFDNNKVGKYTITFKVTDKNRASVTKKAIVTVKEKNKLIPNSDNNKFVNDKNSSDTKTLPKTGITANISLYVILTGLWGILLIVLVIKKK</sequence>
<keyword evidence="6" id="KW-1185">Reference proteome</keyword>
<evidence type="ECO:0000259" key="4">
    <source>
        <dbReference type="Pfam" id="PF07523"/>
    </source>
</evidence>
<accession>U2QAG2</accession>
<feature type="domain" description="Ig-like" evidence="4">
    <location>
        <begin position="518"/>
        <end position="587"/>
    </location>
</feature>
<dbReference type="Gene3D" id="2.60.40.10">
    <property type="entry name" value="Immunoglobulins"/>
    <property type="match status" value="2"/>
</dbReference>
<organism evidence="5 6">
    <name type="scientific">Gemella bergeri ATCC 700627</name>
    <dbReference type="NCBI Taxonomy" id="1321820"/>
    <lineage>
        <taxon>Bacteria</taxon>
        <taxon>Bacillati</taxon>
        <taxon>Bacillota</taxon>
        <taxon>Bacilli</taxon>
        <taxon>Bacillales</taxon>
        <taxon>Gemellaceae</taxon>
        <taxon>Gemella</taxon>
    </lineage>
</organism>
<keyword evidence="3" id="KW-0732">Signal</keyword>
<dbReference type="eggNOG" id="COG3227">
    <property type="taxonomic scope" value="Bacteria"/>
</dbReference>
<keyword evidence="2" id="KW-0472">Membrane</keyword>
<evidence type="ECO:0000256" key="3">
    <source>
        <dbReference type="SAM" id="SignalP"/>
    </source>
</evidence>
<dbReference type="InterPro" id="IPR022038">
    <property type="entry name" value="Ig-like_bact"/>
</dbReference>
<dbReference type="Gene3D" id="2.60.40.4270">
    <property type="entry name" value="Listeria-Bacteroides repeat domain"/>
    <property type="match status" value="1"/>
</dbReference>
<proteinExistence type="predicted"/>
<reference evidence="5 6" key="1">
    <citation type="submission" date="2013-08" db="EMBL/GenBank/DDBJ databases">
        <authorList>
            <person name="Weinstock G."/>
            <person name="Sodergren E."/>
            <person name="Wylie T."/>
            <person name="Fulton L."/>
            <person name="Fulton R."/>
            <person name="Fronick C."/>
            <person name="O'Laughlin M."/>
            <person name="Godfrey J."/>
            <person name="Miner T."/>
            <person name="Herter B."/>
            <person name="Appelbaum E."/>
            <person name="Cordes M."/>
            <person name="Lek S."/>
            <person name="Wollam A."/>
            <person name="Pepin K.H."/>
            <person name="Palsikar V.B."/>
            <person name="Mitreva M."/>
            <person name="Wilson R.K."/>
        </authorList>
    </citation>
    <scope>NUCLEOTIDE SEQUENCE [LARGE SCALE GENOMIC DNA]</scope>
    <source>
        <strain evidence="5 6">ATCC 700627</strain>
    </source>
</reference>
<dbReference type="InterPro" id="IPR013783">
    <property type="entry name" value="Ig-like_fold"/>
</dbReference>
<dbReference type="Pfam" id="PF07523">
    <property type="entry name" value="Big_3"/>
    <property type="match status" value="2"/>
</dbReference>
<evidence type="ECO:0000313" key="5">
    <source>
        <dbReference type="EMBL" id="ERK59825.1"/>
    </source>
</evidence>
<feature type="chain" id="PRO_5005713076" evidence="3">
    <location>
        <begin position="33"/>
        <end position="730"/>
    </location>
</feature>
<comment type="caution">
    <text evidence="5">The sequence shown here is derived from an EMBL/GenBank/DDBJ whole genome shotgun (WGS) entry which is preliminary data.</text>
</comment>
<dbReference type="PATRIC" id="fig|1321820.3.peg.419"/>
<protein>
    <submittedName>
        <fullName evidence="5">Repeat protein</fullName>
    </submittedName>
</protein>
<dbReference type="RefSeq" id="WP_021752787.1">
    <property type="nucleotide sequence ID" value="NZ_KI271821.1"/>
</dbReference>
<evidence type="ECO:0000256" key="1">
    <source>
        <dbReference type="ARBA" id="ARBA00004196"/>
    </source>
</evidence>